<keyword evidence="1" id="KW-0649">Protein kinase inhibitor</keyword>
<gene>
    <name evidence="4" type="ORF">RHSIM_Rhsim01G0191900</name>
</gene>
<dbReference type="AlphaFoldDB" id="A0A834HJ26"/>
<evidence type="ECO:0000313" key="4">
    <source>
        <dbReference type="EMBL" id="KAF7154218.1"/>
    </source>
</evidence>
<dbReference type="Proteomes" id="UP000626092">
    <property type="component" value="Unassembled WGS sequence"/>
</dbReference>
<protein>
    <recommendedName>
        <fullName evidence="6">Cyclin-dependent protein kinase inhibitor SMR13</fullName>
    </recommendedName>
</protein>
<evidence type="ECO:0000313" key="5">
    <source>
        <dbReference type="Proteomes" id="UP000626092"/>
    </source>
</evidence>
<dbReference type="PANTHER" id="PTHR33142">
    <property type="entry name" value="CYCLIN-DEPENDENT PROTEIN KINASE INHIBITOR SMR13"/>
    <property type="match status" value="1"/>
</dbReference>
<name>A0A834HJ26_RHOSS</name>
<dbReference type="GO" id="GO:0005634">
    <property type="term" value="C:nucleus"/>
    <property type="evidence" value="ECO:0007669"/>
    <property type="project" value="TreeGrafter"/>
</dbReference>
<keyword evidence="2" id="KW-0131">Cell cycle</keyword>
<evidence type="ECO:0000256" key="2">
    <source>
        <dbReference type="ARBA" id="ARBA00023306"/>
    </source>
</evidence>
<feature type="region of interest" description="Disordered" evidence="3">
    <location>
        <begin position="1"/>
        <end position="35"/>
    </location>
</feature>
<sequence>MAPSGKRIKVRRRRSSTTKPRRRTHYKKLSKIQETPLDMAAATSTTSSSSIITYSKTIKRKTSTLIPSDSNSCSQTPEKKSVYNSNSCNQTQLENVSVVSPDRNGACSNGAQVISSTTTGCSTPKGQRFRIPEILTCPRAPMKRRALQNCSVRRGPIAFFAPPDIELFFLFALGHVPAA</sequence>
<dbReference type="GO" id="GO:0004860">
    <property type="term" value="F:protein kinase inhibitor activity"/>
    <property type="evidence" value="ECO:0007669"/>
    <property type="project" value="UniProtKB-KW"/>
</dbReference>
<dbReference type="GO" id="GO:0032875">
    <property type="term" value="P:regulation of DNA endoreduplication"/>
    <property type="evidence" value="ECO:0007669"/>
    <property type="project" value="InterPro"/>
</dbReference>
<dbReference type="EMBL" id="WJXA01000001">
    <property type="protein sequence ID" value="KAF7154218.1"/>
    <property type="molecule type" value="Genomic_DNA"/>
</dbReference>
<accession>A0A834HJ26</accession>
<evidence type="ECO:0000256" key="3">
    <source>
        <dbReference type="SAM" id="MobiDB-lite"/>
    </source>
</evidence>
<proteinExistence type="predicted"/>
<dbReference type="PANTHER" id="PTHR33142:SF8">
    <property type="entry name" value="CYCLIN-DEPENDENT PROTEIN KINASE INHIBITOR SMR9"/>
    <property type="match status" value="1"/>
</dbReference>
<evidence type="ECO:0008006" key="6">
    <source>
        <dbReference type="Google" id="ProtNLM"/>
    </source>
</evidence>
<evidence type="ECO:0000256" key="1">
    <source>
        <dbReference type="ARBA" id="ARBA00023013"/>
    </source>
</evidence>
<organism evidence="4 5">
    <name type="scientific">Rhododendron simsii</name>
    <name type="common">Sims's rhododendron</name>
    <dbReference type="NCBI Taxonomy" id="118357"/>
    <lineage>
        <taxon>Eukaryota</taxon>
        <taxon>Viridiplantae</taxon>
        <taxon>Streptophyta</taxon>
        <taxon>Embryophyta</taxon>
        <taxon>Tracheophyta</taxon>
        <taxon>Spermatophyta</taxon>
        <taxon>Magnoliopsida</taxon>
        <taxon>eudicotyledons</taxon>
        <taxon>Gunneridae</taxon>
        <taxon>Pentapetalae</taxon>
        <taxon>asterids</taxon>
        <taxon>Ericales</taxon>
        <taxon>Ericaceae</taxon>
        <taxon>Ericoideae</taxon>
        <taxon>Rhodoreae</taxon>
        <taxon>Rhododendron</taxon>
    </lineage>
</organism>
<dbReference type="InterPro" id="IPR040389">
    <property type="entry name" value="SMR"/>
</dbReference>
<feature type="compositionally biased region" description="Basic residues" evidence="3">
    <location>
        <begin position="1"/>
        <end position="30"/>
    </location>
</feature>
<comment type="caution">
    <text evidence="4">The sequence shown here is derived from an EMBL/GenBank/DDBJ whole genome shotgun (WGS) entry which is preliminary data.</text>
</comment>
<keyword evidence="5" id="KW-1185">Reference proteome</keyword>
<dbReference type="OrthoDB" id="1840446at2759"/>
<reference evidence="4" key="1">
    <citation type="submission" date="2019-11" db="EMBL/GenBank/DDBJ databases">
        <authorList>
            <person name="Liu Y."/>
            <person name="Hou J."/>
            <person name="Li T.-Q."/>
            <person name="Guan C.-H."/>
            <person name="Wu X."/>
            <person name="Wu H.-Z."/>
            <person name="Ling F."/>
            <person name="Zhang R."/>
            <person name="Shi X.-G."/>
            <person name="Ren J.-P."/>
            <person name="Chen E.-F."/>
            <person name="Sun J.-M."/>
        </authorList>
    </citation>
    <scope>NUCLEOTIDE SEQUENCE</scope>
    <source>
        <strain evidence="4">Adult_tree_wgs_1</strain>
        <tissue evidence="4">Leaves</tissue>
    </source>
</reference>